<dbReference type="Pfam" id="PF03960">
    <property type="entry name" value="ArsC"/>
    <property type="match status" value="1"/>
</dbReference>
<dbReference type="Gene3D" id="3.40.30.10">
    <property type="entry name" value="Glutaredoxin"/>
    <property type="match status" value="1"/>
</dbReference>
<dbReference type="PANTHER" id="PTHR30041">
    <property type="entry name" value="ARSENATE REDUCTASE"/>
    <property type="match status" value="1"/>
</dbReference>
<keyword evidence="4" id="KW-1185">Reference proteome</keyword>
<dbReference type="NCBIfam" id="NF008107">
    <property type="entry name" value="PRK10853.1"/>
    <property type="match status" value="1"/>
</dbReference>
<comment type="caution">
    <text evidence="3">The sequence shown here is derived from an EMBL/GenBank/DDBJ whole genome shotgun (WGS) entry which is preliminary data.</text>
</comment>
<evidence type="ECO:0000313" key="3">
    <source>
        <dbReference type="EMBL" id="MBT0961412.1"/>
    </source>
</evidence>
<evidence type="ECO:0000256" key="2">
    <source>
        <dbReference type="PROSITE-ProRule" id="PRU01282"/>
    </source>
</evidence>
<dbReference type="EMBL" id="JAEKFT010000008">
    <property type="protein sequence ID" value="MBT0961412.1"/>
    <property type="molecule type" value="Genomic_DNA"/>
</dbReference>
<dbReference type="PANTHER" id="PTHR30041:SF8">
    <property type="entry name" value="PROTEIN YFFB"/>
    <property type="match status" value="1"/>
</dbReference>
<dbReference type="SUPFAM" id="SSF52833">
    <property type="entry name" value="Thioredoxin-like"/>
    <property type="match status" value="1"/>
</dbReference>
<organism evidence="3 4">
    <name type="scientific">Denitromonas iodatirespirans</name>
    <dbReference type="NCBI Taxonomy" id="2795389"/>
    <lineage>
        <taxon>Bacteria</taxon>
        <taxon>Pseudomonadati</taxon>
        <taxon>Pseudomonadota</taxon>
        <taxon>Betaproteobacteria</taxon>
        <taxon>Rhodocyclales</taxon>
        <taxon>Zoogloeaceae</taxon>
        <taxon>Denitromonas</taxon>
    </lineage>
</organism>
<dbReference type="InterPro" id="IPR006504">
    <property type="entry name" value="Tscrpt_reg_Spx/MgsR"/>
</dbReference>
<dbReference type="CDD" id="cd03035">
    <property type="entry name" value="ArsC_Yffb"/>
    <property type="match status" value="1"/>
</dbReference>
<comment type="similarity">
    <text evidence="1 2">Belongs to the ArsC family.</text>
</comment>
<dbReference type="PROSITE" id="PS51353">
    <property type="entry name" value="ARSC"/>
    <property type="match status" value="1"/>
</dbReference>
<dbReference type="NCBIfam" id="TIGR01617">
    <property type="entry name" value="arsC_related"/>
    <property type="match status" value="1"/>
</dbReference>
<sequence>MIRIYGIRNCDTMKKAFTWLDSQAIAYAFHDYKREGIDETTLADWIARVGRTPLVNTRGTTWRKLPEADRRIDTDADAIALMAANPSLIKRPVLDTGDGRLLVGFDADTYATALTEPR</sequence>
<protein>
    <submittedName>
        <fullName evidence="3">ArsC family reductase</fullName>
    </submittedName>
</protein>
<gene>
    <name evidence="3" type="ORF">I8J34_09520</name>
</gene>
<dbReference type="InterPro" id="IPR036249">
    <property type="entry name" value="Thioredoxin-like_sf"/>
</dbReference>
<dbReference type="InterPro" id="IPR006660">
    <property type="entry name" value="Arsenate_reductase-like"/>
</dbReference>
<proteinExistence type="inferred from homology"/>
<evidence type="ECO:0000256" key="1">
    <source>
        <dbReference type="ARBA" id="ARBA00007198"/>
    </source>
</evidence>
<evidence type="ECO:0000313" key="4">
    <source>
        <dbReference type="Proteomes" id="UP000694660"/>
    </source>
</evidence>
<dbReference type="AlphaFoldDB" id="A0A944DBJ8"/>
<name>A0A944DBJ8_DENI1</name>
<accession>A0A944DBJ8</accession>
<reference evidence="4" key="1">
    <citation type="journal article" date="2022" name="ISME J.">
        <title>Genetic and phylogenetic analysis of dissimilatory iodate-reducing bacteria identifies potential niches across the world's oceans.</title>
        <authorList>
            <person name="Reyes-Umana V."/>
            <person name="Henning Z."/>
            <person name="Lee K."/>
            <person name="Barnum T.P."/>
            <person name="Coates J.D."/>
        </authorList>
    </citation>
    <scope>NUCLEOTIDE SEQUENCE [LARGE SCALE GENOMIC DNA]</scope>
    <source>
        <strain evidence="4">IR12</strain>
    </source>
</reference>
<dbReference type="Proteomes" id="UP000694660">
    <property type="component" value="Unassembled WGS sequence"/>
</dbReference>